<protein>
    <submittedName>
        <fullName evidence="9">Butyryl-CoA dehydrogenase</fullName>
    </submittedName>
</protein>
<evidence type="ECO:0000256" key="4">
    <source>
        <dbReference type="ARBA" id="ARBA00022827"/>
    </source>
</evidence>
<dbReference type="Gene3D" id="1.20.140.10">
    <property type="entry name" value="Butyryl-CoA Dehydrogenase, subunit A, domain 3"/>
    <property type="match status" value="1"/>
</dbReference>
<dbReference type="RefSeq" id="WP_189263618.1">
    <property type="nucleotide sequence ID" value="NZ_BMML01000007.1"/>
</dbReference>
<organism evidence="9 10">
    <name type="scientific">Streptomyces fuscichromogenes</name>
    <dbReference type="NCBI Taxonomy" id="1324013"/>
    <lineage>
        <taxon>Bacteria</taxon>
        <taxon>Bacillati</taxon>
        <taxon>Actinomycetota</taxon>
        <taxon>Actinomycetes</taxon>
        <taxon>Kitasatosporales</taxon>
        <taxon>Streptomycetaceae</taxon>
        <taxon>Streptomyces</taxon>
    </lineage>
</organism>
<keyword evidence="4 5" id="KW-0274">FAD</keyword>
<dbReference type="InterPro" id="IPR046373">
    <property type="entry name" value="Acyl-CoA_Oxase/DH_mid-dom_sf"/>
</dbReference>
<accession>A0A917XCE2</accession>
<evidence type="ECO:0000256" key="3">
    <source>
        <dbReference type="ARBA" id="ARBA00022630"/>
    </source>
</evidence>
<dbReference type="AlphaFoldDB" id="A0A917XCE2"/>
<dbReference type="GO" id="GO:0050660">
    <property type="term" value="F:flavin adenine dinucleotide binding"/>
    <property type="evidence" value="ECO:0007669"/>
    <property type="project" value="InterPro"/>
</dbReference>
<dbReference type="InterPro" id="IPR013786">
    <property type="entry name" value="AcylCoA_DH/ox_N"/>
</dbReference>
<dbReference type="InterPro" id="IPR037069">
    <property type="entry name" value="AcylCoA_DH/ox_N_sf"/>
</dbReference>
<feature type="domain" description="Acyl-CoA dehydrogenase/oxidase N-terminal" evidence="8">
    <location>
        <begin position="24"/>
        <end position="127"/>
    </location>
</feature>
<keyword evidence="5" id="KW-0560">Oxidoreductase</keyword>
<keyword evidence="3 5" id="KW-0285">Flavoprotein</keyword>
<gene>
    <name evidence="9" type="primary">bcd2</name>
    <name evidence="9" type="ORF">GCM10011578_034680</name>
</gene>
<dbReference type="PANTHER" id="PTHR43884:SF12">
    <property type="entry name" value="ISOVALERYL-COA DEHYDROGENASE, MITOCHONDRIAL-RELATED"/>
    <property type="match status" value="1"/>
</dbReference>
<dbReference type="Pfam" id="PF00441">
    <property type="entry name" value="Acyl-CoA_dh_1"/>
    <property type="match status" value="1"/>
</dbReference>
<dbReference type="InterPro" id="IPR006091">
    <property type="entry name" value="Acyl-CoA_Oxase/DH_mid-dom"/>
</dbReference>
<comment type="cofactor">
    <cofactor evidence="1 5">
        <name>FAD</name>
        <dbReference type="ChEBI" id="CHEBI:57692"/>
    </cofactor>
</comment>
<evidence type="ECO:0000313" key="9">
    <source>
        <dbReference type="EMBL" id="GGN09393.1"/>
    </source>
</evidence>
<dbReference type="SUPFAM" id="SSF56645">
    <property type="entry name" value="Acyl-CoA dehydrogenase NM domain-like"/>
    <property type="match status" value="1"/>
</dbReference>
<keyword evidence="10" id="KW-1185">Reference proteome</keyword>
<dbReference type="SUPFAM" id="SSF47203">
    <property type="entry name" value="Acyl-CoA dehydrogenase C-terminal domain-like"/>
    <property type="match status" value="1"/>
</dbReference>
<proteinExistence type="inferred from homology"/>
<comment type="similarity">
    <text evidence="2 5">Belongs to the acyl-CoA dehydrogenase family.</text>
</comment>
<dbReference type="InterPro" id="IPR009100">
    <property type="entry name" value="AcylCoA_DH/oxidase_NM_dom_sf"/>
</dbReference>
<evidence type="ECO:0000256" key="1">
    <source>
        <dbReference type="ARBA" id="ARBA00001974"/>
    </source>
</evidence>
<reference evidence="9" key="2">
    <citation type="submission" date="2020-09" db="EMBL/GenBank/DDBJ databases">
        <authorList>
            <person name="Sun Q."/>
            <person name="Zhou Y."/>
        </authorList>
    </citation>
    <scope>NUCLEOTIDE SEQUENCE</scope>
    <source>
        <strain evidence="9">CGMCC 4.7110</strain>
    </source>
</reference>
<evidence type="ECO:0000256" key="2">
    <source>
        <dbReference type="ARBA" id="ARBA00009347"/>
    </source>
</evidence>
<dbReference type="Pfam" id="PF02771">
    <property type="entry name" value="Acyl-CoA_dh_N"/>
    <property type="match status" value="1"/>
</dbReference>
<dbReference type="PANTHER" id="PTHR43884">
    <property type="entry name" value="ACYL-COA DEHYDROGENASE"/>
    <property type="match status" value="1"/>
</dbReference>
<feature type="domain" description="Acyl-CoA dehydrogenase/oxidase C-terminal" evidence="6">
    <location>
        <begin position="253"/>
        <end position="401"/>
    </location>
</feature>
<name>A0A917XCE2_9ACTN</name>
<evidence type="ECO:0000259" key="6">
    <source>
        <dbReference type="Pfam" id="PF00441"/>
    </source>
</evidence>
<evidence type="ECO:0000256" key="5">
    <source>
        <dbReference type="RuleBase" id="RU362125"/>
    </source>
</evidence>
<evidence type="ECO:0000259" key="8">
    <source>
        <dbReference type="Pfam" id="PF02771"/>
    </source>
</evidence>
<evidence type="ECO:0000313" key="10">
    <source>
        <dbReference type="Proteomes" id="UP000653411"/>
    </source>
</evidence>
<sequence length="409" mass="43575">MNTALSESVSEAALNFDVLPNGVEQFREAAREFARNVVKPRVQDLDQKPAAHFDWDLVGRGHRIGLTRAAIPKEYGGLGVGMLGVATALEEVAAVCPGTALVFGATLLGQAPVLLSGDPRLQARFLPLFSGDEPVLACNAVTEEDAGCDLIVPAQAEHARNVTTARRDGDDYVLTGRKRFITNAKVAAFASVFANMEGSPGATGLTSFIVPLDLPGVVRGPVADKMGYRACLGSELEFHDVRVPAEYLVGAEGEGMAINMAQSNMARAAVAGISTGVARSALEQAIIWCGERVQGGRHLKDQQFTAAKLAGMAARVDAARMLYLRAADKVDNELPPPVYEPAAAKLFADRTAIDVAETALSLLGARGYLRSYGVEKMMRDALGTRIYEGTPEVLALAITDSLYAERDEW</sequence>
<dbReference type="InterPro" id="IPR009075">
    <property type="entry name" value="AcylCo_DH/oxidase_C"/>
</dbReference>
<dbReference type="Pfam" id="PF02770">
    <property type="entry name" value="Acyl-CoA_dh_M"/>
    <property type="match status" value="1"/>
</dbReference>
<dbReference type="Gene3D" id="2.40.110.10">
    <property type="entry name" value="Butyryl-CoA Dehydrogenase, subunit A, domain 2"/>
    <property type="match status" value="1"/>
</dbReference>
<dbReference type="GO" id="GO:0003995">
    <property type="term" value="F:acyl-CoA dehydrogenase activity"/>
    <property type="evidence" value="ECO:0007669"/>
    <property type="project" value="TreeGrafter"/>
</dbReference>
<evidence type="ECO:0000259" key="7">
    <source>
        <dbReference type="Pfam" id="PF02770"/>
    </source>
</evidence>
<dbReference type="Gene3D" id="1.10.540.10">
    <property type="entry name" value="Acyl-CoA dehydrogenase/oxidase, N-terminal domain"/>
    <property type="match status" value="1"/>
</dbReference>
<reference evidence="9" key="1">
    <citation type="journal article" date="2014" name="Int. J. Syst. Evol. Microbiol.">
        <title>Complete genome sequence of Corynebacterium casei LMG S-19264T (=DSM 44701T), isolated from a smear-ripened cheese.</title>
        <authorList>
            <consortium name="US DOE Joint Genome Institute (JGI-PGF)"/>
            <person name="Walter F."/>
            <person name="Albersmeier A."/>
            <person name="Kalinowski J."/>
            <person name="Ruckert C."/>
        </authorList>
    </citation>
    <scope>NUCLEOTIDE SEQUENCE</scope>
    <source>
        <strain evidence="9">CGMCC 4.7110</strain>
    </source>
</reference>
<comment type="caution">
    <text evidence="9">The sequence shown here is derived from an EMBL/GenBank/DDBJ whole genome shotgun (WGS) entry which is preliminary data.</text>
</comment>
<dbReference type="InterPro" id="IPR036250">
    <property type="entry name" value="AcylCo_DH-like_C"/>
</dbReference>
<dbReference type="EMBL" id="BMML01000007">
    <property type="protein sequence ID" value="GGN09393.1"/>
    <property type="molecule type" value="Genomic_DNA"/>
</dbReference>
<dbReference type="Proteomes" id="UP000653411">
    <property type="component" value="Unassembled WGS sequence"/>
</dbReference>
<feature type="domain" description="Acyl-CoA oxidase/dehydrogenase middle" evidence="7">
    <location>
        <begin position="138"/>
        <end position="241"/>
    </location>
</feature>